<gene>
    <name evidence="2" type="ORF">C3K47_04465</name>
</gene>
<proteinExistence type="predicted"/>
<name>A0A2S5A632_9SPHI</name>
<dbReference type="AlphaFoldDB" id="A0A2S5A632"/>
<dbReference type="InterPro" id="IPR014914">
    <property type="entry name" value="RES_dom"/>
</dbReference>
<accession>A0A2S5A632</accession>
<evidence type="ECO:0000313" key="3">
    <source>
        <dbReference type="Proteomes" id="UP000236893"/>
    </source>
</evidence>
<reference evidence="2 3" key="1">
    <citation type="submission" date="2018-01" db="EMBL/GenBank/DDBJ databases">
        <authorList>
            <person name="Gaut B.S."/>
            <person name="Morton B.R."/>
            <person name="Clegg M.T."/>
            <person name="Duvall M.R."/>
        </authorList>
    </citation>
    <scope>NUCLEOTIDE SEQUENCE [LARGE SCALE GENOMIC DNA]</scope>
    <source>
        <strain evidence="2 3">HR-AV</strain>
    </source>
</reference>
<dbReference type="EMBL" id="PQVF01000003">
    <property type="protein sequence ID" value="POY37792.1"/>
    <property type="molecule type" value="Genomic_DNA"/>
</dbReference>
<dbReference type="RefSeq" id="WP_103787923.1">
    <property type="nucleotide sequence ID" value="NZ_PQVF01000003.1"/>
</dbReference>
<comment type="caution">
    <text evidence="2">The sequence shown here is derived from an EMBL/GenBank/DDBJ whole genome shotgun (WGS) entry which is preliminary data.</text>
</comment>
<sequence length="142" mass="16602">MNIYRISRNPVINNASVEGRWNLGGSYVKYASESRALACMENLVHMGGILPSADYYLLTIELPANYSCLVLKEDQLPKNWRTNLYYTRRLGDDWYEANESLILQVPSCVMSDEYNFLIHAKHEQFQQVRFKTTPFAFDFRVF</sequence>
<dbReference type="Pfam" id="PF08808">
    <property type="entry name" value="RES"/>
    <property type="match status" value="1"/>
</dbReference>
<feature type="domain" description="RES" evidence="1">
    <location>
        <begin position="8"/>
        <end position="132"/>
    </location>
</feature>
<keyword evidence="3" id="KW-1185">Reference proteome</keyword>
<evidence type="ECO:0000259" key="1">
    <source>
        <dbReference type="SMART" id="SM00953"/>
    </source>
</evidence>
<evidence type="ECO:0000313" key="2">
    <source>
        <dbReference type="EMBL" id="POY37792.1"/>
    </source>
</evidence>
<dbReference type="Proteomes" id="UP000236893">
    <property type="component" value="Unassembled WGS sequence"/>
</dbReference>
<protein>
    <submittedName>
        <fullName evidence="2">RES superfamily protein</fullName>
    </submittedName>
</protein>
<dbReference type="OrthoDB" id="9789501at2"/>
<organism evidence="2 3">
    <name type="scientific">Solitalea longa</name>
    <dbReference type="NCBI Taxonomy" id="2079460"/>
    <lineage>
        <taxon>Bacteria</taxon>
        <taxon>Pseudomonadati</taxon>
        <taxon>Bacteroidota</taxon>
        <taxon>Sphingobacteriia</taxon>
        <taxon>Sphingobacteriales</taxon>
        <taxon>Sphingobacteriaceae</taxon>
        <taxon>Solitalea</taxon>
    </lineage>
</organism>
<dbReference type="SMART" id="SM00953">
    <property type="entry name" value="RES"/>
    <property type="match status" value="1"/>
</dbReference>